<dbReference type="InterPro" id="IPR016040">
    <property type="entry name" value="NAD(P)-bd_dom"/>
</dbReference>
<keyword evidence="6" id="KW-1185">Reference proteome</keyword>
<dbReference type="InterPro" id="IPR051609">
    <property type="entry name" value="NmrA/Isoflavone_reductase-like"/>
</dbReference>
<keyword evidence="3" id="KW-0560">Oxidoreductase</keyword>
<dbReference type="Proteomes" id="UP000799764">
    <property type="component" value="Unassembled WGS sequence"/>
</dbReference>
<dbReference type="Pfam" id="PF13460">
    <property type="entry name" value="NAD_binding_10"/>
    <property type="match status" value="1"/>
</dbReference>
<comment type="caution">
    <text evidence="5">The sequence shown here is derived from an EMBL/GenBank/DDBJ whole genome shotgun (WGS) entry which is preliminary data.</text>
</comment>
<evidence type="ECO:0000256" key="2">
    <source>
        <dbReference type="ARBA" id="ARBA00022857"/>
    </source>
</evidence>
<comment type="similarity">
    <text evidence="1">Belongs to the NmrA-type oxidoreductase family. Isoflavone reductase subfamily.</text>
</comment>
<dbReference type="InterPro" id="IPR036291">
    <property type="entry name" value="NAD(P)-bd_dom_sf"/>
</dbReference>
<name>A0A9P4P857_9PLEO</name>
<keyword evidence="2" id="KW-0521">NADP</keyword>
<gene>
    <name evidence="5" type="ORF">P171DRAFT_476945</name>
</gene>
<dbReference type="SUPFAM" id="SSF51735">
    <property type="entry name" value="NAD(P)-binding Rossmann-fold domains"/>
    <property type="match status" value="1"/>
</dbReference>
<dbReference type="AlphaFoldDB" id="A0A9P4P857"/>
<accession>A0A9P4P857</accession>
<dbReference type="PANTHER" id="PTHR47706">
    <property type="entry name" value="NMRA-LIKE FAMILY PROTEIN"/>
    <property type="match status" value="1"/>
</dbReference>
<feature type="domain" description="NAD(P)-binding" evidence="4">
    <location>
        <begin position="12"/>
        <end position="104"/>
    </location>
</feature>
<organism evidence="5 6">
    <name type="scientific">Karstenula rhodostoma CBS 690.94</name>
    <dbReference type="NCBI Taxonomy" id="1392251"/>
    <lineage>
        <taxon>Eukaryota</taxon>
        <taxon>Fungi</taxon>
        <taxon>Dikarya</taxon>
        <taxon>Ascomycota</taxon>
        <taxon>Pezizomycotina</taxon>
        <taxon>Dothideomycetes</taxon>
        <taxon>Pleosporomycetidae</taxon>
        <taxon>Pleosporales</taxon>
        <taxon>Massarineae</taxon>
        <taxon>Didymosphaeriaceae</taxon>
        <taxon>Karstenula</taxon>
    </lineage>
</organism>
<sequence>MAAPLRKVALVGGSGHLGPYILKALQADSAFDVTVVSRQSSTANFPPNTNVVKVSDVYTKDKILDVFKGHNAVVLSLNFAAEFQHHNMLVDASVEAGVKRLIPFIWGGRIDLLEAQKFFPIAASKASLLDYVRSKVGSAPGWANGLFHDLSFANLRRRPDRTVYISSFETSMNEILAAYKSATGVSGWKVAHDSVDQGIKITQETNKTSQEFMDKMRAIGLLGLLVGVKKGLGGDFAAEGLSDIELLELPRSDVTETITQLLKG</sequence>
<evidence type="ECO:0000259" key="4">
    <source>
        <dbReference type="Pfam" id="PF13460"/>
    </source>
</evidence>
<evidence type="ECO:0000313" key="5">
    <source>
        <dbReference type="EMBL" id="KAF2439155.1"/>
    </source>
</evidence>
<protein>
    <recommendedName>
        <fullName evidence="4">NAD(P)-binding domain-containing protein</fullName>
    </recommendedName>
</protein>
<evidence type="ECO:0000256" key="3">
    <source>
        <dbReference type="ARBA" id="ARBA00023002"/>
    </source>
</evidence>
<dbReference type="EMBL" id="MU001510">
    <property type="protein sequence ID" value="KAF2439155.1"/>
    <property type="molecule type" value="Genomic_DNA"/>
</dbReference>
<reference evidence="5" key="1">
    <citation type="journal article" date="2020" name="Stud. Mycol.">
        <title>101 Dothideomycetes genomes: a test case for predicting lifestyles and emergence of pathogens.</title>
        <authorList>
            <person name="Haridas S."/>
            <person name="Albert R."/>
            <person name="Binder M."/>
            <person name="Bloem J."/>
            <person name="Labutti K."/>
            <person name="Salamov A."/>
            <person name="Andreopoulos B."/>
            <person name="Baker S."/>
            <person name="Barry K."/>
            <person name="Bills G."/>
            <person name="Bluhm B."/>
            <person name="Cannon C."/>
            <person name="Castanera R."/>
            <person name="Culley D."/>
            <person name="Daum C."/>
            <person name="Ezra D."/>
            <person name="Gonzalez J."/>
            <person name="Henrissat B."/>
            <person name="Kuo A."/>
            <person name="Liang C."/>
            <person name="Lipzen A."/>
            <person name="Lutzoni F."/>
            <person name="Magnuson J."/>
            <person name="Mondo S."/>
            <person name="Nolan M."/>
            <person name="Ohm R."/>
            <person name="Pangilinan J."/>
            <person name="Park H.-J."/>
            <person name="Ramirez L."/>
            <person name="Alfaro M."/>
            <person name="Sun H."/>
            <person name="Tritt A."/>
            <person name="Yoshinaga Y."/>
            <person name="Zwiers L.-H."/>
            <person name="Turgeon B."/>
            <person name="Goodwin S."/>
            <person name="Spatafora J."/>
            <person name="Crous P."/>
            <person name="Grigoriev I."/>
        </authorList>
    </citation>
    <scope>NUCLEOTIDE SEQUENCE</scope>
    <source>
        <strain evidence="5">CBS 690.94</strain>
    </source>
</reference>
<dbReference type="OrthoDB" id="9974981at2759"/>
<dbReference type="PANTHER" id="PTHR47706:SF9">
    <property type="entry name" value="NMRA-LIKE DOMAIN-CONTAINING PROTEIN-RELATED"/>
    <property type="match status" value="1"/>
</dbReference>
<evidence type="ECO:0000313" key="6">
    <source>
        <dbReference type="Proteomes" id="UP000799764"/>
    </source>
</evidence>
<proteinExistence type="inferred from homology"/>
<evidence type="ECO:0000256" key="1">
    <source>
        <dbReference type="ARBA" id="ARBA00005725"/>
    </source>
</evidence>
<dbReference type="GO" id="GO:0016491">
    <property type="term" value="F:oxidoreductase activity"/>
    <property type="evidence" value="ECO:0007669"/>
    <property type="project" value="UniProtKB-KW"/>
</dbReference>
<dbReference type="Gene3D" id="3.40.50.720">
    <property type="entry name" value="NAD(P)-binding Rossmann-like Domain"/>
    <property type="match status" value="1"/>
</dbReference>